<organism evidence="10 11">
    <name type="scientific">Chrysochromulina tobinii</name>
    <dbReference type="NCBI Taxonomy" id="1460289"/>
    <lineage>
        <taxon>Eukaryota</taxon>
        <taxon>Haptista</taxon>
        <taxon>Haptophyta</taxon>
        <taxon>Prymnesiophyceae</taxon>
        <taxon>Prymnesiales</taxon>
        <taxon>Chrysochromulinaceae</taxon>
        <taxon>Chrysochromulina</taxon>
    </lineage>
</organism>
<feature type="transmembrane region" description="Helical" evidence="8">
    <location>
        <begin position="191"/>
        <end position="207"/>
    </location>
</feature>
<comment type="similarity">
    <text evidence="2">Belongs to the UbiA prenyltransferase family.</text>
</comment>
<feature type="transmembrane region" description="Helical" evidence="8">
    <location>
        <begin position="164"/>
        <end position="185"/>
    </location>
</feature>
<comment type="caution">
    <text evidence="10">The sequence shown here is derived from an EMBL/GenBank/DDBJ whole genome shotgun (WGS) entry which is preliminary data.</text>
</comment>
<evidence type="ECO:0000256" key="4">
    <source>
        <dbReference type="ARBA" id="ARBA00022692"/>
    </source>
</evidence>
<keyword evidence="3 10" id="KW-0808">Transferase</keyword>
<dbReference type="PANTHER" id="PTHR43009">
    <property type="entry name" value="HOMOGENTISATE SOLANESYLTRANSFERASE, CHLOROPLASTIC"/>
    <property type="match status" value="1"/>
</dbReference>
<feature type="region of interest" description="Disordered" evidence="7">
    <location>
        <begin position="44"/>
        <end position="66"/>
    </location>
</feature>
<gene>
    <name evidence="10" type="ORF">Ctob_004917</name>
</gene>
<dbReference type="EMBL" id="JWZX01003124">
    <property type="protein sequence ID" value="KOO24118.1"/>
    <property type="molecule type" value="Genomic_DNA"/>
</dbReference>
<dbReference type="OrthoDB" id="1502398at2759"/>
<keyword evidence="11" id="KW-1185">Reference proteome</keyword>
<evidence type="ECO:0000256" key="2">
    <source>
        <dbReference type="ARBA" id="ARBA00005985"/>
    </source>
</evidence>
<dbReference type="Gene3D" id="1.10.357.140">
    <property type="entry name" value="UbiA prenyltransferase"/>
    <property type="match status" value="1"/>
</dbReference>
<dbReference type="Pfam" id="PF01040">
    <property type="entry name" value="UbiA"/>
    <property type="match status" value="1"/>
</dbReference>
<evidence type="ECO:0000256" key="3">
    <source>
        <dbReference type="ARBA" id="ARBA00022679"/>
    </source>
</evidence>
<keyword evidence="5 8" id="KW-1133">Transmembrane helix</keyword>
<keyword evidence="6 8" id="KW-0472">Membrane</keyword>
<protein>
    <submittedName>
        <fullName evidence="10">Homogentisate phytyltransferase</fullName>
    </submittedName>
</protein>
<dbReference type="GO" id="GO:0016020">
    <property type="term" value="C:membrane"/>
    <property type="evidence" value="ECO:0007669"/>
    <property type="project" value="UniProtKB-SubCell"/>
</dbReference>
<evidence type="ECO:0000256" key="9">
    <source>
        <dbReference type="SAM" id="SignalP"/>
    </source>
</evidence>
<dbReference type="PANTHER" id="PTHR43009:SF7">
    <property type="entry name" value="HOMOGENTISATE GERANYLGERANYLTRANSFERASE, CHLOROPLASTIC"/>
    <property type="match status" value="1"/>
</dbReference>
<sequence length="395" mass="41402">MSARFVLSALLLSGVRVHALSTGSATSAARPTLAPRCRRSVAVASPPRSALAQHSEDDSEDDSEPLPADIAVALPRPSSLLRVLWRFSRPHTMLGSAVCIPALTLYAAPAGAALSLPLLQGVLYALPAALLMNVYITGLNQLLDIEIDRINKPDLPLASGELSPFAGSLLVAGALVLSLGLGWWHPWLSTNALRITLLGSAVLGTLYSAPPFRLKRFPLLASACIITVRGALVNWGFCAHAISVAAAAAGSLPSAALGWSSLPLRCWAPVGFFSLFGLVIALLKDVPDIKGDRQFGIRSFSVRIGAAAVLRLGLNLLTTTLALTGVALGAAATLAPTAALAVRRLAVSLACAASVVAIRRRAASVSPDDPPAVYALYMELWKYFYGAYLCLPFAR</sequence>
<feature type="transmembrane region" description="Helical" evidence="8">
    <location>
        <begin position="122"/>
        <end position="143"/>
    </location>
</feature>
<reference evidence="11" key="1">
    <citation type="journal article" date="2015" name="PLoS Genet.">
        <title>Genome Sequence and Transcriptome Analyses of Chrysochromulina tobin: Metabolic Tools for Enhanced Algal Fitness in the Prominent Order Prymnesiales (Haptophyceae).</title>
        <authorList>
            <person name="Hovde B.T."/>
            <person name="Deodato C.R."/>
            <person name="Hunsperger H.M."/>
            <person name="Ryken S.A."/>
            <person name="Yost W."/>
            <person name="Jha R.K."/>
            <person name="Patterson J."/>
            <person name="Monnat R.J. Jr."/>
            <person name="Barlow S.B."/>
            <person name="Starkenburg S.R."/>
            <person name="Cattolico R.A."/>
        </authorList>
    </citation>
    <scope>NUCLEOTIDE SEQUENCE</scope>
    <source>
        <strain evidence="11">CCMP291</strain>
    </source>
</reference>
<evidence type="ECO:0000256" key="5">
    <source>
        <dbReference type="ARBA" id="ARBA00022989"/>
    </source>
</evidence>
<evidence type="ECO:0000256" key="1">
    <source>
        <dbReference type="ARBA" id="ARBA00004141"/>
    </source>
</evidence>
<dbReference type="InterPro" id="IPR044878">
    <property type="entry name" value="UbiA_sf"/>
</dbReference>
<proteinExistence type="inferred from homology"/>
<feature type="transmembrane region" description="Helical" evidence="8">
    <location>
        <begin position="262"/>
        <end position="283"/>
    </location>
</feature>
<comment type="subcellular location">
    <subcellularLocation>
        <location evidence="1">Membrane</location>
        <topology evidence="1">Multi-pass membrane protein</topology>
    </subcellularLocation>
</comment>
<evidence type="ECO:0000313" key="11">
    <source>
        <dbReference type="Proteomes" id="UP000037460"/>
    </source>
</evidence>
<dbReference type="AlphaFoldDB" id="A0A0M0JD15"/>
<feature type="chain" id="PRO_5005601693" evidence="9">
    <location>
        <begin position="20"/>
        <end position="395"/>
    </location>
</feature>
<feature type="transmembrane region" description="Helical" evidence="8">
    <location>
        <begin position="97"/>
        <end position="116"/>
    </location>
</feature>
<feature type="signal peptide" evidence="9">
    <location>
        <begin position="1"/>
        <end position="19"/>
    </location>
</feature>
<feature type="transmembrane region" description="Helical" evidence="8">
    <location>
        <begin position="320"/>
        <end position="342"/>
    </location>
</feature>
<evidence type="ECO:0000256" key="7">
    <source>
        <dbReference type="SAM" id="MobiDB-lite"/>
    </source>
</evidence>
<dbReference type="GO" id="GO:0016765">
    <property type="term" value="F:transferase activity, transferring alkyl or aryl (other than methyl) groups"/>
    <property type="evidence" value="ECO:0007669"/>
    <property type="project" value="InterPro"/>
</dbReference>
<keyword evidence="4 8" id="KW-0812">Transmembrane</keyword>
<keyword evidence="9" id="KW-0732">Signal</keyword>
<accession>A0A0M0JD15</accession>
<dbReference type="InterPro" id="IPR000537">
    <property type="entry name" value="UbiA_prenyltransferase"/>
</dbReference>
<evidence type="ECO:0000256" key="6">
    <source>
        <dbReference type="ARBA" id="ARBA00023136"/>
    </source>
</evidence>
<evidence type="ECO:0000313" key="10">
    <source>
        <dbReference type="EMBL" id="KOO24118.1"/>
    </source>
</evidence>
<dbReference type="Proteomes" id="UP000037460">
    <property type="component" value="Unassembled WGS sequence"/>
</dbReference>
<dbReference type="NCBIfam" id="NF009525">
    <property type="entry name" value="PRK12887.1"/>
    <property type="match status" value="1"/>
</dbReference>
<evidence type="ECO:0000256" key="8">
    <source>
        <dbReference type="SAM" id="Phobius"/>
    </source>
</evidence>
<name>A0A0M0JD15_9EUKA</name>